<evidence type="ECO:0000256" key="8">
    <source>
        <dbReference type="ARBA" id="ARBA00022989"/>
    </source>
</evidence>
<comment type="subcellular location">
    <subcellularLocation>
        <location evidence="2">Membrane</location>
        <topology evidence="2">Single-pass membrane protein</topology>
    </subcellularLocation>
</comment>
<comment type="similarity">
    <text evidence="4 14">Belongs to the cytochrome P450 family.</text>
</comment>
<reference evidence="16 17" key="1">
    <citation type="submission" date="2014-06" db="EMBL/GenBank/DDBJ databases">
        <title>Evolutionary Origins and Diversification of the Mycorrhizal Mutualists.</title>
        <authorList>
            <consortium name="DOE Joint Genome Institute"/>
            <consortium name="Mycorrhizal Genomics Consortium"/>
            <person name="Kohler A."/>
            <person name="Kuo A."/>
            <person name="Nagy L.G."/>
            <person name="Floudas D."/>
            <person name="Copeland A."/>
            <person name="Barry K.W."/>
            <person name="Cichocki N."/>
            <person name="Veneault-Fourrey C."/>
            <person name="LaButti K."/>
            <person name="Lindquist E.A."/>
            <person name="Lipzen A."/>
            <person name="Lundell T."/>
            <person name="Morin E."/>
            <person name="Murat C."/>
            <person name="Riley R."/>
            <person name="Ohm R."/>
            <person name="Sun H."/>
            <person name="Tunlid A."/>
            <person name="Henrissat B."/>
            <person name="Grigoriev I.V."/>
            <person name="Hibbett D.S."/>
            <person name="Martin F."/>
        </authorList>
    </citation>
    <scope>NUCLEOTIDE SEQUENCE [LARGE SCALE GENOMIC DNA]</scope>
    <source>
        <strain evidence="16 17">FD-325 SS-3</strain>
    </source>
</reference>
<keyword evidence="9 14" id="KW-0560">Oxidoreductase</keyword>
<evidence type="ECO:0000256" key="1">
    <source>
        <dbReference type="ARBA" id="ARBA00001971"/>
    </source>
</evidence>
<dbReference type="InterPro" id="IPR017972">
    <property type="entry name" value="Cyt_P450_CS"/>
</dbReference>
<keyword evidence="12 15" id="KW-0472">Membrane</keyword>
<sequence>MSSTSAILPASLAALPAGHLLVPLAASLLIYSVYYVYNIGARARNMPPGPPTVPIIGNLNVFPKSHLHMKFTEWSKIYGDVISLKVFNNTVIVLNTPTAVKELIDKRSIATSNRPKSILADMITPHNLNIGTGHYANETWKVLRKASTQLLSNENIRSLQPYQHAEATQLMWDFSRDPENWYTHIQRFTTSFALGITYGKRAPRVESKDVKAFLHVQPQFLHALEFGTMPPVDLFPILTYVPERFAHWKRVVKTVKALHEEMYEDLLSTVERRLEKGQAANVFMEDAVIKAQEWGLTRRELLTNLGGVLLEGSDTSSATLQGVVLALVAFPEAQKKCREEIDRVVGSDRAPTHDDFPNLPYTAAFIEEVNRFRPVSPLGLPHEMVKDEIVDGVLYPKDAVLFINTWAIFHDERYYDRPHEFIPERFLKHPLGIKDESTDDPARRQNMLFGGGRRVCPGIAFAKTSLEINVPNFIWAFEFSPEIDAATGKPIPPNINNFASGITATPGRFKCTIKPRSQNHLDVIERQFAKAAEFLTPYELELSPEDRAYNAKYRDSY</sequence>
<comment type="cofactor">
    <cofactor evidence="1 13">
        <name>heme</name>
        <dbReference type="ChEBI" id="CHEBI:30413"/>
    </cofactor>
</comment>
<evidence type="ECO:0000256" key="5">
    <source>
        <dbReference type="ARBA" id="ARBA00022617"/>
    </source>
</evidence>
<keyword evidence="8 15" id="KW-1133">Transmembrane helix</keyword>
<comment type="pathway">
    <text evidence="3">Secondary metabolite biosynthesis.</text>
</comment>
<evidence type="ECO:0000256" key="7">
    <source>
        <dbReference type="ARBA" id="ARBA00022723"/>
    </source>
</evidence>
<dbReference type="PANTHER" id="PTHR46300">
    <property type="entry name" value="P450, PUTATIVE (EUROFUNG)-RELATED-RELATED"/>
    <property type="match status" value="1"/>
</dbReference>
<dbReference type="Gene3D" id="1.10.630.10">
    <property type="entry name" value="Cytochrome P450"/>
    <property type="match status" value="1"/>
</dbReference>
<dbReference type="GO" id="GO:0016020">
    <property type="term" value="C:membrane"/>
    <property type="evidence" value="ECO:0007669"/>
    <property type="project" value="UniProtKB-SubCell"/>
</dbReference>
<evidence type="ECO:0000313" key="17">
    <source>
        <dbReference type="Proteomes" id="UP000053263"/>
    </source>
</evidence>
<dbReference type="OrthoDB" id="1103324at2759"/>
<proteinExistence type="inferred from homology"/>
<name>A0A0C9SKK8_PLICR</name>
<dbReference type="InterPro" id="IPR001128">
    <property type="entry name" value="Cyt_P450"/>
</dbReference>
<evidence type="ECO:0000313" key="16">
    <source>
        <dbReference type="EMBL" id="KII83911.1"/>
    </source>
</evidence>
<evidence type="ECO:0000256" key="9">
    <source>
        <dbReference type="ARBA" id="ARBA00023002"/>
    </source>
</evidence>
<keyword evidence="5 13" id="KW-0349">Heme</keyword>
<keyword evidence="6 15" id="KW-0812">Transmembrane</keyword>
<dbReference type="InterPro" id="IPR050364">
    <property type="entry name" value="Cytochrome_P450_fung"/>
</dbReference>
<dbReference type="Proteomes" id="UP000053263">
    <property type="component" value="Unassembled WGS sequence"/>
</dbReference>
<evidence type="ECO:0000256" key="4">
    <source>
        <dbReference type="ARBA" id="ARBA00010617"/>
    </source>
</evidence>
<evidence type="ECO:0000256" key="13">
    <source>
        <dbReference type="PIRSR" id="PIRSR602401-1"/>
    </source>
</evidence>
<dbReference type="GO" id="GO:0016705">
    <property type="term" value="F:oxidoreductase activity, acting on paired donors, with incorporation or reduction of molecular oxygen"/>
    <property type="evidence" value="ECO:0007669"/>
    <property type="project" value="InterPro"/>
</dbReference>
<dbReference type="GO" id="GO:0005506">
    <property type="term" value="F:iron ion binding"/>
    <property type="evidence" value="ECO:0007669"/>
    <property type="project" value="InterPro"/>
</dbReference>
<dbReference type="GO" id="GO:0004497">
    <property type="term" value="F:monooxygenase activity"/>
    <property type="evidence" value="ECO:0007669"/>
    <property type="project" value="UniProtKB-KW"/>
</dbReference>
<keyword evidence="7 13" id="KW-0479">Metal-binding</keyword>
<dbReference type="AlphaFoldDB" id="A0A0C9SKK8"/>
<evidence type="ECO:0000256" key="6">
    <source>
        <dbReference type="ARBA" id="ARBA00022692"/>
    </source>
</evidence>
<evidence type="ECO:0000256" key="2">
    <source>
        <dbReference type="ARBA" id="ARBA00004167"/>
    </source>
</evidence>
<evidence type="ECO:0000256" key="14">
    <source>
        <dbReference type="RuleBase" id="RU000461"/>
    </source>
</evidence>
<protein>
    <recommendedName>
        <fullName evidence="18">Cytochrome P450</fullName>
    </recommendedName>
</protein>
<dbReference type="GO" id="GO:0020037">
    <property type="term" value="F:heme binding"/>
    <property type="evidence" value="ECO:0007669"/>
    <property type="project" value="InterPro"/>
</dbReference>
<dbReference type="InterPro" id="IPR036396">
    <property type="entry name" value="Cyt_P450_sf"/>
</dbReference>
<dbReference type="PROSITE" id="PS00086">
    <property type="entry name" value="CYTOCHROME_P450"/>
    <property type="match status" value="1"/>
</dbReference>
<feature type="transmembrane region" description="Helical" evidence="15">
    <location>
        <begin position="20"/>
        <end position="37"/>
    </location>
</feature>
<dbReference type="PRINTS" id="PR00463">
    <property type="entry name" value="EP450I"/>
</dbReference>
<evidence type="ECO:0008006" key="18">
    <source>
        <dbReference type="Google" id="ProtNLM"/>
    </source>
</evidence>
<organism evidence="16 17">
    <name type="scientific">Plicaturopsis crispa FD-325 SS-3</name>
    <dbReference type="NCBI Taxonomy" id="944288"/>
    <lineage>
        <taxon>Eukaryota</taxon>
        <taxon>Fungi</taxon>
        <taxon>Dikarya</taxon>
        <taxon>Basidiomycota</taxon>
        <taxon>Agaricomycotina</taxon>
        <taxon>Agaricomycetes</taxon>
        <taxon>Agaricomycetidae</taxon>
        <taxon>Amylocorticiales</taxon>
        <taxon>Amylocorticiaceae</taxon>
        <taxon>Plicatura</taxon>
        <taxon>Plicaturopsis crispa</taxon>
    </lineage>
</organism>
<gene>
    <name evidence="16" type="ORF">PLICRDRAFT_118622</name>
</gene>
<evidence type="ECO:0000256" key="11">
    <source>
        <dbReference type="ARBA" id="ARBA00023033"/>
    </source>
</evidence>
<dbReference type="HOGENOM" id="CLU_001570_2_1_1"/>
<dbReference type="InterPro" id="IPR002401">
    <property type="entry name" value="Cyt_P450_E_grp-I"/>
</dbReference>
<evidence type="ECO:0000256" key="3">
    <source>
        <dbReference type="ARBA" id="ARBA00005179"/>
    </source>
</evidence>
<feature type="binding site" description="axial binding residue" evidence="13">
    <location>
        <position position="456"/>
    </location>
    <ligand>
        <name>heme</name>
        <dbReference type="ChEBI" id="CHEBI:30413"/>
    </ligand>
    <ligandPart>
        <name>Fe</name>
        <dbReference type="ChEBI" id="CHEBI:18248"/>
    </ligandPart>
</feature>
<keyword evidence="11 14" id="KW-0503">Monooxygenase</keyword>
<evidence type="ECO:0000256" key="15">
    <source>
        <dbReference type="SAM" id="Phobius"/>
    </source>
</evidence>
<dbReference type="CDD" id="cd11065">
    <property type="entry name" value="CYP64-like"/>
    <property type="match status" value="1"/>
</dbReference>
<dbReference type="Pfam" id="PF00067">
    <property type="entry name" value="p450"/>
    <property type="match status" value="1"/>
</dbReference>
<dbReference type="SUPFAM" id="SSF48264">
    <property type="entry name" value="Cytochrome P450"/>
    <property type="match status" value="1"/>
</dbReference>
<evidence type="ECO:0000256" key="12">
    <source>
        <dbReference type="ARBA" id="ARBA00023136"/>
    </source>
</evidence>
<dbReference type="PRINTS" id="PR00385">
    <property type="entry name" value="P450"/>
</dbReference>
<keyword evidence="17" id="KW-1185">Reference proteome</keyword>
<dbReference type="EMBL" id="KN832573">
    <property type="protein sequence ID" value="KII83911.1"/>
    <property type="molecule type" value="Genomic_DNA"/>
</dbReference>
<keyword evidence="10 13" id="KW-0408">Iron</keyword>
<evidence type="ECO:0000256" key="10">
    <source>
        <dbReference type="ARBA" id="ARBA00023004"/>
    </source>
</evidence>
<dbReference type="PANTHER" id="PTHR46300:SF2">
    <property type="entry name" value="CYTOCHROME P450 MONOOXYGENASE ALNH-RELATED"/>
    <property type="match status" value="1"/>
</dbReference>
<accession>A0A0C9SKK8</accession>